<feature type="region of interest" description="Disordered" evidence="1">
    <location>
        <begin position="50"/>
        <end position="93"/>
    </location>
</feature>
<evidence type="ECO:0000256" key="1">
    <source>
        <dbReference type="SAM" id="MobiDB-lite"/>
    </source>
</evidence>
<feature type="compositionally biased region" description="Basic residues" evidence="1">
    <location>
        <begin position="75"/>
        <end position="93"/>
    </location>
</feature>
<evidence type="ECO:0000313" key="2">
    <source>
        <dbReference type="EMBL" id="URE29255.1"/>
    </source>
</evidence>
<accession>A0A9E7KW39</accession>
<keyword evidence="3" id="KW-1185">Reference proteome</keyword>
<dbReference type="EMBL" id="CP097510">
    <property type="protein sequence ID" value="URE29255.1"/>
    <property type="molecule type" value="Genomic_DNA"/>
</dbReference>
<name>A0A9E7KW39_9LILI</name>
<proteinExistence type="predicted"/>
<dbReference type="AlphaFoldDB" id="A0A9E7KW39"/>
<protein>
    <submittedName>
        <fullName evidence="2">Uncharacterized protein</fullName>
    </submittedName>
</protein>
<evidence type="ECO:0000313" key="3">
    <source>
        <dbReference type="Proteomes" id="UP001055439"/>
    </source>
</evidence>
<gene>
    <name evidence="2" type="ORF">MUK42_16344</name>
</gene>
<reference evidence="2" key="1">
    <citation type="submission" date="2022-05" db="EMBL/GenBank/DDBJ databases">
        <title>The Musa troglodytarum L. genome provides insights into the mechanism of non-climacteric behaviour and enrichment of carotenoids.</title>
        <authorList>
            <person name="Wang J."/>
        </authorList>
    </citation>
    <scope>NUCLEOTIDE SEQUENCE</scope>
    <source>
        <tissue evidence="2">Leaf</tissue>
    </source>
</reference>
<organism evidence="2 3">
    <name type="scientific">Musa troglodytarum</name>
    <name type="common">fe'i banana</name>
    <dbReference type="NCBI Taxonomy" id="320322"/>
    <lineage>
        <taxon>Eukaryota</taxon>
        <taxon>Viridiplantae</taxon>
        <taxon>Streptophyta</taxon>
        <taxon>Embryophyta</taxon>
        <taxon>Tracheophyta</taxon>
        <taxon>Spermatophyta</taxon>
        <taxon>Magnoliopsida</taxon>
        <taxon>Liliopsida</taxon>
        <taxon>Zingiberales</taxon>
        <taxon>Musaceae</taxon>
        <taxon>Musa</taxon>
    </lineage>
</organism>
<sequence>MNQWFSRTCHFIEQLLHASEVSRFGSQSLLGDMSNRHILISTDVMSHDTPVCIDGEQSRKKEKRRRGSGREGIRNKRRRVGSVLRKKERGAMA</sequence>
<dbReference type="Proteomes" id="UP001055439">
    <property type="component" value="Chromosome 8"/>
</dbReference>